<keyword evidence="1" id="KW-0678">Repressor</keyword>
<evidence type="ECO:0000259" key="5">
    <source>
        <dbReference type="PROSITE" id="PS50937"/>
    </source>
</evidence>
<dbReference type="eggNOG" id="COG0789">
    <property type="taxonomic scope" value="Bacteria"/>
</dbReference>
<dbReference type="SMART" id="SM00422">
    <property type="entry name" value="HTH_MERR"/>
    <property type="match status" value="1"/>
</dbReference>
<dbReference type="Gene3D" id="1.10.1660.10">
    <property type="match status" value="1"/>
</dbReference>
<feature type="domain" description="HTH merR-type" evidence="5">
    <location>
        <begin position="6"/>
        <end position="77"/>
    </location>
</feature>
<dbReference type="Pfam" id="PF13411">
    <property type="entry name" value="MerR_1"/>
    <property type="match status" value="1"/>
</dbReference>
<comment type="caution">
    <text evidence="6">The sequence shown here is derived from an EMBL/GenBank/DDBJ whole genome shotgun (WGS) entry which is preliminary data.</text>
</comment>
<keyword evidence="3" id="KW-0238">DNA-binding</keyword>
<dbReference type="RefSeq" id="WP_052430176.1">
    <property type="nucleotide sequence ID" value="NZ_BBLT01000005.1"/>
</dbReference>
<dbReference type="EMBL" id="BBLT01000005">
    <property type="protein sequence ID" value="GAL85434.1"/>
    <property type="molecule type" value="Genomic_DNA"/>
</dbReference>
<dbReference type="SUPFAM" id="SSF46955">
    <property type="entry name" value="Putative DNA-binding domain"/>
    <property type="match status" value="1"/>
</dbReference>
<keyword evidence="4" id="KW-0804">Transcription</keyword>
<reference evidence="6 7" key="1">
    <citation type="submission" date="2014-09" db="EMBL/GenBank/DDBJ databases">
        <title>Sporocytophaga myxococcoides PG-01 genome sequencing.</title>
        <authorList>
            <person name="Liu L."/>
            <person name="Gao P.J."/>
            <person name="Chen G.J."/>
            <person name="Wang L.S."/>
        </authorList>
    </citation>
    <scope>NUCLEOTIDE SEQUENCE [LARGE SCALE GENOMIC DNA]</scope>
    <source>
        <strain evidence="6 7">PG-01</strain>
    </source>
</reference>
<evidence type="ECO:0000313" key="6">
    <source>
        <dbReference type="EMBL" id="GAL85434.1"/>
    </source>
</evidence>
<dbReference type="InterPro" id="IPR000551">
    <property type="entry name" value="MerR-type_HTH_dom"/>
</dbReference>
<proteinExistence type="predicted"/>
<dbReference type="InterPro" id="IPR009061">
    <property type="entry name" value="DNA-bd_dom_put_sf"/>
</dbReference>
<evidence type="ECO:0000256" key="1">
    <source>
        <dbReference type="ARBA" id="ARBA00022491"/>
    </source>
</evidence>
<sequence length="125" mass="14983">MGKKDRMLIGEISVLTGLSRDTIRYYERIGLIKINKRQRRDNNYKEYSNEIIERLEIIKRAKYLGFSLQEIKELIDAWANKTLTNEERIELFESRIALLDEKILRLNEVKSLIRKRIKQIKEDGK</sequence>
<evidence type="ECO:0000256" key="3">
    <source>
        <dbReference type="ARBA" id="ARBA00023125"/>
    </source>
</evidence>
<dbReference type="InterPro" id="IPR047057">
    <property type="entry name" value="MerR_fam"/>
</dbReference>
<dbReference type="AlphaFoldDB" id="A0A098LG46"/>
<evidence type="ECO:0000256" key="4">
    <source>
        <dbReference type="ARBA" id="ARBA00023163"/>
    </source>
</evidence>
<accession>A0A098LG46</accession>
<evidence type="ECO:0000256" key="2">
    <source>
        <dbReference type="ARBA" id="ARBA00023015"/>
    </source>
</evidence>
<evidence type="ECO:0000313" key="7">
    <source>
        <dbReference type="Proteomes" id="UP000030185"/>
    </source>
</evidence>
<gene>
    <name evidence="6" type="ORF">MYP_2663</name>
</gene>
<dbReference type="PROSITE" id="PS50937">
    <property type="entry name" value="HTH_MERR_2"/>
    <property type="match status" value="1"/>
</dbReference>
<protein>
    <recommendedName>
        <fullName evidence="5">HTH merR-type domain-containing protein</fullName>
    </recommendedName>
</protein>
<organism evidence="6 7">
    <name type="scientific">Sporocytophaga myxococcoides</name>
    <dbReference type="NCBI Taxonomy" id="153721"/>
    <lineage>
        <taxon>Bacteria</taxon>
        <taxon>Pseudomonadati</taxon>
        <taxon>Bacteroidota</taxon>
        <taxon>Cytophagia</taxon>
        <taxon>Cytophagales</taxon>
        <taxon>Cytophagaceae</taxon>
        <taxon>Sporocytophaga</taxon>
    </lineage>
</organism>
<dbReference type="GO" id="GO:0003677">
    <property type="term" value="F:DNA binding"/>
    <property type="evidence" value="ECO:0007669"/>
    <property type="project" value="UniProtKB-KW"/>
</dbReference>
<dbReference type="PANTHER" id="PTHR30204">
    <property type="entry name" value="REDOX-CYCLING DRUG-SENSING TRANSCRIPTIONAL ACTIVATOR SOXR"/>
    <property type="match status" value="1"/>
</dbReference>
<dbReference type="GO" id="GO:0003700">
    <property type="term" value="F:DNA-binding transcription factor activity"/>
    <property type="evidence" value="ECO:0007669"/>
    <property type="project" value="InterPro"/>
</dbReference>
<dbReference type="PANTHER" id="PTHR30204:SF69">
    <property type="entry name" value="MERR-FAMILY TRANSCRIPTIONAL REGULATOR"/>
    <property type="match status" value="1"/>
</dbReference>
<dbReference type="Proteomes" id="UP000030185">
    <property type="component" value="Unassembled WGS sequence"/>
</dbReference>
<dbReference type="PROSITE" id="PS00552">
    <property type="entry name" value="HTH_MERR_1"/>
    <property type="match status" value="1"/>
</dbReference>
<keyword evidence="7" id="KW-1185">Reference proteome</keyword>
<dbReference type="STRING" id="153721.MYP_2663"/>
<dbReference type="OrthoDB" id="9791488at2"/>
<name>A0A098LG46_9BACT</name>
<keyword evidence="2" id="KW-0805">Transcription regulation</keyword>